<reference evidence="1 2" key="1">
    <citation type="submission" date="2017-02" db="EMBL/GenBank/DDBJ databases">
        <authorList>
            <person name="Peterson S.W."/>
        </authorList>
    </citation>
    <scope>NUCLEOTIDE SEQUENCE [LARGE SCALE GENOMIC DNA]</scope>
    <source>
        <strain evidence="1 2">CECT 9189</strain>
    </source>
</reference>
<name>A0A1T4KLD2_9GAMM</name>
<evidence type="ECO:0000313" key="2">
    <source>
        <dbReference type="Proteomes" id="UP000191116"/>
    </source>
</evidence>
<proteinExistence type="predicted"/>
<evidence type="ECO:0000313" key="1">
    <source>
        <dbReference type="EMBL" id="SJZ43188.1"/>
    </source>
</evidence>
<dbReference type="Proteomes" id="UP000191116">
    <property type="component" value="Unassembled WGS sequence"/>
</dbReference>
<gene>
    <name evidence="1" type="ORF">CZ814_00216</name>
</gene>
<protein>
    <submittedName>
        <fullName evidence="1">Uncharacterized protein</fullName>
    </submittedName>
</protein>
<dbReference type="AlphaFoldDB" id="A0A1T4KLD2"/>
<sequence length="57" mass="6831">MYIFILYTNNMIIYLLCRISDNSITNIKIKRPYNNAIDNKKRALKRVFMNVFKLDTA</sequence>
<organism evidence="1 2">
    <name type="scientific">Photobacterium toruni</name>
    <dbReference type="NCBI Taxonomy" id="1935446"/>
    <lineage>
        <taxon>Bacteria</taxon>
        <taxon>Pseudomonadati</taxon>
        <taxon>Pseudomonadota</taxon>
        <taxon>Gammaproteobacteria</taxon>
        <taxon>Vibrionales</taxon>
        <taxon>Vibrionaceae</taxon>
        <taxon>Photobacterium</taxon>
    </lineage>
</organism>
<accession>A0A1T4KLD2</accession>
<dbReference type="EMBL" id="FUWP01000001">
    <property type="protein sequence ID" value="SJZ43188.1"/>
    <property type="molecule type" value="Genomic_DNA"/>
</dbReference>